<dbReference type="Proteomes" id="UP000091857">
    <property type="component" value="Chromosome 12"/>
</dbReference>
<evidence type="ECO:0000313" key="1">
    <source>
        <dbReference type="EMBL" id="KAG8642528.1"/>
    </source>
</evidence>
<accession>A0ACB7GSR6</accession>
<sequence length="195" mass="22463">MSVVEEAAVGAALGFLLQAIKEAKEKAVFFRRTLQSLQDTLQNVRPIIHEVLKIENAPTDACNRFVQMLKKAEMLVEMYSDISKWKLLKKRKVKKLIQEMDASIQRFMTRDFQAEQLLYLAKINEKMDRVIVLLGLDCDAVNGKEFSTETVTNGKSSKPKIENGSEGQSSNPKFEFHWKSKGKCIDIRFWHDRHD</sequence>
<evidence type="ECO:0000313" key="2">
    <source>
        <dbReference type="Proteomes" id="UP000091857"/>
    </source>
</evidence>
<protein>
    <submittedName>
        <fullName evidence="1">Uncharacterized protein</fullName>
    </submittedName>
</protein>
<name>A0ACB7GSR6_MANES</name>
<keyword evidence="2" id="KW-1185">Reference proteome</keyword>
<comment type="caution">
    <text evidence="1">The sequence shown here is derived from an EMBL/GenBank/DDBJ whole genome shotgun (WGS) entry which is preliminary data.</text>
</comment>
<organism evidence="1 2">
    <name type="scientific">Manihot esculenta</name>
    <name type="common">Cassava</name>
    <name type="synonym">Jatropha manihot</name>
    <dbReference type="NCBI Taxonomy" id="3983"/>
    <lineage>
        <taxon>Eukaryota</taxon>
        <taxon>Viridiplantae</taxon>
        <taxon>Streptophyta</taxon>
        <taxon>Embryophyta</taxon>
        <taxon>Tracheophyta</taxon>
        <taxon>Spermatophyta</taxon>
        <taxon>Magnoliopsida</taxon>
        <taxon>eudicotyledons</taxon>
        <taxon>Gunneridae</taxon>
        <taxon>Pentapetalae</taxon>
        <taxon>rosids</taxon>
        <taxon>fabids</taxon>
        <taxon>Malpighiales</taxon>
        <taxon>Euphorbiaceae</taxon>
        <taxon>Crotonoideae</taxon>
        <taxon>Manihoteae</taxon>
        <taxon>Manihot</taxon>
    </lineage>
</organism>
<proteinExistence type="predicted"/>
<dbReference type="EMBL" id="CM004398">
    <property type="protein sequence ID" value="KAG8642528.1"/>
    <property type="molecule type" value="Genomic_DNA"/>
</dbReference>
<reference evidence="2" key="1">
    <citation type="journal article" date="2016" name="Nat. Biotechnol.">
        <title>Sequencing wild and cultivated cassava and related species reveals extensive interspecific hybridization and genetic diversity.</title>
        <authorList>
            <person name="Bredeson J.V."/>
            <person name="Lyons J.B."/>
            <person name="Prochnik S.E."/>
            <person name="Wu G.A."/>
            <person name="Ha C.M."/>
            <person name="Edsinger-Gonzales E."/>
            <person name="Grimwood J."/>
            <person name="Schmutz J."/>
            <person name="Rabbi I.Y."/>
            <person name="Egesi C."/>
            <person name="Nauluvula P."/>
            <person name="Lebot V."/>
            <person name="Ndunguru J."/>
            <person name="Mkamilo G."/>
            <person name="Bart R.S."/>
            <person name="Setter T.L."/>
            <person name="Gleadow R.M."/>
            <person name="Kulakow P."/>
            <person name="Ferguson M.E."/>
            <person name="Rounsley S."/>
            <person name="Rokhsar D.S."/>
        </authorList>
    </citation>
    <scope>NUCLEOTIDE SEQUENCE [LARGE SCALE GENOMIC DNA]</scope>
    <source>
        <strain evidence="2">cv. AM560-2</strain>
    </source>
</reference>
<gene>
    <name evidence="1" type="ORF">MANES_12G094400v8</name>
</gene>